<sequence length="269" mass="29062">MLPKMVVTDLDGTVVRSDFTVSDYTHQVMERCSRAGIPVVGATGRGPRLTGTSRSQLPSAAYFVLGGGSRVLDLTGDAPVTMRDVRFPSSALAALMPGLEERFGPLKVTVEVLDADEAPLWSEDSYWPYPDMITLHTREELFEVGPVIKAFLQVDAEVGGELVDLARKIVAPETIEVIQAWPGFVEICAPNVDKAIGCTLVTDHLGIKPEEVIVFGDQLNDVPIFRWAGHRVAVGNAHPELIELADEVAASNDEDGVAAYLDRLLAGLI</sequence>
<keyword evidence="2" id="KW-1185">Reference proteome</keyword>
<organism evidence="1 2">
    <name type="scientific">Allocatelliglobosispora scoriae</name>
    <dbReference type="NCBI Taxonomy" id="643052"/>
    <lineage>
        <taxon>Bacteria</taxon>
        <taxon>Bacillati</taxon>
        <taxon>Actinomycetota</taxon>
        <taxon>Actinomycetes</taxon>
        <taxon>Micromonosporales</taxon>
        <taxon>Micromonosporaceae</taxon>
        <taxon>Allocatelliglobosispora</taxon>
    </lineage>
</organism>
<dbReference type="GO" id="GO:0000287">
    <property type="term" value="F:magnesium ion binding"/>
    <property type="evidence" value="ECO:0007669"/>
    <property type="project" value="TreeGrafter"/>
</dbReference>
<protein>
    <submittedName>
        <fullName evidence="1">Hydroxymethylpyrimidine pyrophosphatase-like HAD family hydrolase</fullName>
    </submittedName>
</protein>
<dbReference type="AlphaFoldDB" id="A0A841BW16"/>
<dbReference type="Gene3D" id="3.30.1240.10">
    <property type="match status" value="1"/>
</dbReference>
<dbReference type="InterPro" id="IPR023214">
    <property type="entry name" value="HAD_sf"/>
</dbReference>
<evidence type="ECO:0000313" key="1">
    <source>
        <dbReference type="EMBL" id="MBB5870931.1"/>
    </source>
</evidence>
<accession>A0A841BW16</accession>
<dbReference type="PANTHER" id="PTHR10000">
    <property type="entry name" value="PHOSPHOSERINE PHOSPHATASE"/>
    <property type="match status" value="1"/>
</dbReference>
<dbReference type="EMBL" id="JACHMN010000002">
    <property type="protein sequence ID" value="MBB5870931.1"/>
    <property type="molecule type" value="Genomic_DNA"/>
</dbReference>
<comment type="caution">
    <text evidence="1">The sequence shown here is derived from an EMBL/GenBank/DDBJ whole genome shotgun (WGS) entry which is preliminary data.</text>
</comment>
<keyword evidence="1" id="KW-0378">Hydrolase</keyword>
<reference evidence="1 2" key="1">
    <citation type="submission" date="2020-08" db="EMBL/GenBank/DDBJ databases">
        <title>Sequencing the genomes of 1000 actinobacteria strains.</title>
        <authorList>
            <person name="Klenk H.-P."/>
        </authorList>
    </citation>
    <scope>NUCLEOTIDE SEQUENCE [LARGE SCALE GENOMIC DNA]</scope>
    <source>
        <strain evidence="1 2">DSM 45362</strain>
    </source>
</reference>
<proteinExistence type="predicted"/>
<dbReference type="InterPro" id="IPR036412">
    <property type="entry name" value="HAD-like_sf"/>
</dbReference>
<dbReference type="GO" id="GO:0016791">
    <property type="term" value="F:phosphatase activity"/>
    <property type="evidence" value="ECO:0007669"/>
    <property type="project" value="UniProtKB-ARBA"/>
</dbReference>
<name>A0A841BW16_9ACTN</name>
<dbReference type="SUPFAM" id="SSF56784">
    <property type="entry name" value="HAD-like"/>
    <property type="match status" value="1"/>
</dbReference>
<gene>
    <name evidence="1" type="ORF">F4553_004310</name>
</gene>
<dbReference type="PANTHER" id="PTHR10000:SF8">
    <property type="entry name" value="HAD SUPERFAMILY HYDROLASE-LIKE, TYPE 3"/>
    <property type="match status" value="1"/>
</dbReference>
<evidence type="ECO:0000313" key="2">
    <source>
        <dbReference type="Proteomes" id="UP000587527"/>
    </source>
</evidence>
<dbReference type="Pfam" id="PF08282">
    <property type="entry name" value="Hydrolase_3"/>
    <property type="match status" value="1"/>
</dbReference>
<dbReference type="Proteomes" id="UP000587527">
    <property type="component" value="Unassembled WGS sequence"/>
</dbReference>
<dbReference type="GO" id="GO:0005829">
    <property type="term" value="C:cytosol"/>
    <property type="evidence" value="ECO:0007669"/>
    <property type="project" value="TreeGrafter"/>
</dbReference>
<dbReference type="Gene3D" id="3.40.50.1000">
    <property type="entry name" value="HAD superfamily/HAD-like"/>
    <property type="match status" value="1"/>
</dbReference>
<dbReference type="RefSeq" id="WP_184838651.1">
    <property type="nucleotide sequence ID" value="NZ_JACHMN010000002.1"/>
</dbReference>